<evidence type="ECO:0000256" key="7">
    <source>
        <dbReference type="ARBA" id="ARBA00022989"/>
    </source>
</evidence>
<dbReference type="AlphaFoldDB" id="A0A3B1E7B3"/>
<dbReference type="PRINTS" id="PR01021">
    <property type="entry name" value="OMPADOMAIN"/>
</dbReference>
<name>A0A3B1E7B3_9ZZZZ</name>
<dbReference type="EMBL" id="UOYO01000026">
    <property type="protein sequence ID" value="VAY87499.1"/>
    <property type="molecule type" value="Genomic_DNA"/>
</dbReference>
<evidence type="ECO:0000256" key="11">
    <source>
        <dbReference type="SAM" id="Phobius"/>
    </source>
</evidence>
<dbReference type="GO" id="GO:0009279">
    <property type="term" value="C:cell outer membrane"/>
    <property type="evidence" value="ECO:0007669"/>
    <property type="project" value="UniProtKB-SubCell"/>
</dbReference>
<dbReference type="InterPro" id="IPR006664">
    <property type="entry name" value="OMP_bac"/>
</dbReference>
<dbReference type="GO" id="GO:0015450">
    <property type="term" value="F:protein-transporting ATPase activity"/>
    <property type="evidence" value="ECO:0007669"/>
    <property type="project" value="InterPro"/>
</dbReference>
<dbReference type="Gene3D" id="3.30.1330.60">
    <property type="entry name" value="OmpA-like domain"/>
    <property type="match status" value="1"/>
</dbReference>
<keyword evidence="7 11" id="KW-1133">Transmembrane helix</keyword>
<protein>
    <submittedName>
        <fullName evidence="13">Preprotein translocase subunit SecG (TC 3.A.5.1.1)</fullName>
    </submittedName>
</protein>
<keyword evidence="10" id="KW-0998">Cell outer membrane</keyword>
<sequence length="256" mass="28225">MTSTLLIIQFILAILITIIILLQKSSSMGLGAYSGSNDSMFGAKGPANFLTKLTFILGVTFVINTIALGWFYNQNKEHSVIDNTQLNSIIPKTIESKDINVVAPAAPITIQEADSDSDGIYDKDDKCPNTILSAKVDKYGCQIFEEPVNLDITFENNSNTITKDDSSKFKAYANYLHHNKSAKIIIEAHTDNTGEKALNLELSKKRANSAKNILIKLGVDSNRIQTIGYGEAKPLVSNDSQENRKLNRRVTARIIK</sequence>
<dbReference type="InterPro" id="IPR050330">
    <property type="entry name" value="Bact_OuterMem_StrucFunc"/>
</dbReference>
<evidence type="ECO:0000313" key="13">
    <source>
        <dbReference type="EMBL" id="VAY87499.1"/>
    </source>
</evidence>
<dbReference type="PANTHER" id="PTHR30329">
    <property type="entry name" value="STATOR ELEMENT OF FLAGELLAR MOTOR COMPLEX"/>
    <property type="match status" value="1"/>
</dbReference>
<evidence type="ECO:0000256" key="3">
    <source>
        <dbReference type="ARBA" id="ARBA00008445"/>
    </source>
</evidence>
<accession>A0A3B1E7B3</accession>
<keyword evidence="6" id="KW-0653">Protein transport</keyword>
<evidence type="ECO:0000256" key="5">
    <source>
        <dbReference type="ARBA" id="ARBA00022692"/>
    </source>
</evidence>
<evidence type="ECO:0000256" key="1">
    <source>
        <dbReference type="ARBA" id="ARBA00004141"/>
    </source>
</evidence>
<dbReference type="InterPro" id="IPR004692">
    <property type="entry name" value="SecG"/>
</dbReference>
<dbReference type="CDD" id="cd07185">
    <property type="entry name" value="OmpA_C-like"/>
    <property type="match status" value="1"/>
</dbReference>
<evidence type="ECO:0000256" key="8">
    <source>
        <dbReference type="ARBA" id="ARBA00023010"/>
    </source>
</evidence>
<comment type="subcellular location">
    <subcellularLocation>
        <location evidence="2">Cell outer membrane</location>
    </subcellularLocation>
    <subcellularLocation>
        <location evidence="1">Membrane</location>
        <topology evidence="1">Multi-pass membrane protein</topology>
    </subcellularLocation>
</comment>
<dbReference type="NCBIfam" id="TIGR00810">
    <property type="entry name" value="secG"/>
    <property type="match status" value="1"/>
</dbReference>
<keyword evidence="9 11" id="KW-0472">Membrane</keyword>
<dbReference type="InterPro" id="IPR028974">
    <property type="entry name" value="TSP_type-3_rpt"/>
</dbReference>
<evidence type="ECO:0000256" key="2">
    <source>
        <dbReference type="ARBA" id="ARBA00004442"/>
    </source>
</evidence>
<dbReference type="Pfam" id="PF03840">
    <property type="entry name" value="SecG"/>
    <property type="match status" value="1"/>
</dbReference>
<evidence type="ECO:0000256" key="9">
    <source>
        <dbReference type="ARBA" id="ARBA00023136"/>
    </source>
</evidence>
<dbReference type="Pfam" id="PF00691">
    <property type="entry name" value="OmpA"/>
    <property type="match status" value="1"/>
</dbReference>
<keyword evidence="8" id="KW-0811">Translocation</keyword>
<dbReference type="InterPro" id="IPR036737">
    <property type="entry name" value="OmpA-like_sf"/>
</dbReference>
<reference evidence="13" key="1">
    <citation type="submission" date="2018-10" db="EMBL/GenBank/DDBJ databases">
        <authorList>
            <person name="Aoki K."/>
        </authorList>
    </citation>
    <scope>NUCLEOTIDE SEQUENCE</scope>
</reference>
<keyword evidence="4" id="KW-0813">Transport</keyword>
<keyword evidence="5 11" id="KW-0812">Transmembrane</keyword>
<dbReference type="SUPFAM" id="SSF103647">
    <property type="entry name" value="TSP type-3 repeat"/>
    <property type="match status" value="1"/>
</dbReference>
<evidence type="ECO:0000259" key="12">
    <source>
        <dbReference type="PROSITE" id="PS51123"/>
    </source>
</evidence>
<feature type="domain" description="OmpA-like" evidence="12">
    <location>
        <begin position="139"/>
        <end position="256"/>
    </location>
</feature>
<evidence type="ECO:0000256" key="6">
    <source>
        <dbReference type="ARBA" id="ARBA00022927"/>
    </source>
</evidence>
<proteinExistence type="inferred from homology"/>
<feature type="transmembrane region" description="Helical" evidence="11">
    <location>
        <begin position="6"/>
        <end position="22"/>
    </location>
</feature>
<dbReference type="PANTHER" id="PTHR30329:SF21">
    <property type="entry name" value="LIPOPROTEIN YIAD-RELATED"/>
    <property type="match status" value="1"/>
</dbReference>
<organism evidence="13">
    <name type="scientific">hydrothermal vent metagenome</name>
    <dbReference type="NCBI Taxonomy" id="652676"/>
    <lineage>
        <taxon>unclassified sequences</taxon>
        <taxon>metagenomes</taxon>
        <taxon>ecological metagenomes</taxon>
    </lineage>
</organism>
<dbReference type="PRINTS" id="PR01651">
    <property type="entry name" value="SECGEXPORT"/>
</dbReference>
<dbReference type="GO" id="GO:0005509">
    <property type="term" value="F:calcium ion binding"/>
    <property type="evidence" value="ECO:0007669"/>
    <property type="project" value="InterPro"/>
</dbReference>
<dbReference type="SUPFAM" id="SSF103088">
    <property type="entry name" value="OmpA-like"/>
    <property type="match status" value="1"/>
</dbReference>
<dbReference type="InterPro" id="IPR006665">
    <property type="entry name" value="OmpA-like"/>
</dbReference>
<gene>
    <name evidence="13" type="ORF">MNB_ARC-1_429</name>
</gene>
<dbReference type="PROSITE" id="PS51123">
    <property type="entry name" value="OMPA_2"/>
    <property type="match status" value="1"/>
</dbReference>
<dbReference type="GO" id="GO:0009306">
    <property type="term" value="P:protein secretion"/>
    <property type="evidence" value="ECO:0007669"/>
    <property type="project" value="InterPro"/>
</dbReference>
<evidence type="ECO:0000256" key="10">
    <source>
        <dbReference type="ARBA" id="ARBA00023237"/>
    </source>
</evidence>
<evidence type="ECO:0000256" key="4">
    <source>
        <dbReference type="ARBA" id="ARBA00022448"/>
    </source>
</evidence>
<feature type="transmembrane region" description="Helical" evidence="11">
    <location>
        <begin position="49"/>
        <end position="72"/>
    </location>
</feature>
<comment type="similarity">
    <text evidence="3">Belongs to the SecG family.</text>
</comment>